<keyword evidence="3 7" id="KW-0479">Metal-binding</keyword>
<comment type="similarity">
    <text evidence="1 7">Belongs to the cytochrome P450 family.</text>
</comment>
<dbReference type="PROSITE" id="PS50937">
    <property type="entry name" value="HTH_MERR_2"/>
    <property type="match status" value="1"/>
</dbReference>
<dbReference type="GO" id="GO:0004497">
    <property type="term" value="F:monooxygenase activity"/>
    <property type="evidence" value="ECO:0007669"/>
    <property type="project" value="UniProtKB-KW"/>
</dbReference>
<reference evidence="9" key="1">
    <citation type="submission" date="2021-01" db="EMBL/GenBank/DDBJ databases">
        <title>Whole genome shotgun sequence of Planotetraspora thailandica NBRC 104271.</title>
        <authorList>
            <person name="Komaki H."/>
            <person name="Tamura T."/>
        </authorList>
    </citation>
    <scope>NUCLEOTIDE SEQUENCE</scope>
    <source>
        <strain evidence="9">NBRC 104271</strain>
    </source>
</reference>
<keyword evidence="10" id="KW-1185">Reference proteome</keyword>
<dbReference type="SUPFAM" id="SSF46955">
    <property type="entry name" value="Putative DNA-binding domain"/>
    <property type="match status" value="1"/>
</dbReference>
<dbReference type="InterPro" id="IPR017972">
    <property type="entry name" value="Cyt_P450_CS"/>
</dbReference>
<protein>
    <recommendedName>
        <fullName evidence="8">HTH merR-type domain-containing protein</fullName>
    </recommendedName>
</protein>
<evidence type="ECO:0000256" key="5">
    <source>
        <dbReference type="ARBA" id="ARBA00023004"/>
    </source>
</evidence>
<keyword evidence="4 7" id="KW-0560">Oxidoreductase</keyword>
<comment type="caution">
    <text evidence="9">The sequence shown here is derived from an EMBL/GenBank/DDBJ whole genome shotgun (WGS) entry which is preliminary data.</text>
</comment>
<dbReference type="PROSITE" id="PS00086">
    <property type="entry name" value="CYTOCHROME_P450"/>
    <property type="match status" value="1"/>
</dbReference>
<dbReference type="PRINTS" id="PR00040">
    <property type="entry name" value="HTHMERR"/>
</dbReference>
<organism evidence="9 10">
    <name type="scientific">Planotetraspora thailandica</name>
    <dbReference type="NCBI Taxonomy" id="487172"/>
    <lineage>
        <taxon>Bacteria</taxon>
        <taxon>Bacillati</taxon>
        <taxon>Actinomycetota</taxon>
        <taxon>Actinomycetes</taxon>
        <taxon>Streptosporangiales</taxon>
        <taxon>Streptosporangiaceae</taxon>
        <taxon>Planotetraspora</taxon>
    </lineage>
</organism>
<dbReference type="GO" id="GO:0006355">
    <property type="term" value="P:regulation of DNA-templated transcription"/>
    <property type="evidence" value="ECO:0007669"/>
    <property type="project" value="InterPro"/>
</dbReference>
<dbReference type="Pfam" id="PF13411">
    <property type="entry name" value="MerR_1"/>
    <property type="match status" value="1"/>
</dbReference>
<gene>
    <name evidence="9" type="ORF">Pth03_48780</name>
</gene>
<evidence type="ECO:0000256" key="6">
    <source>
        <dbReference type="ARBA" id="ARBA00023033"/>
    </source>
</evidence>
<dbReference type="Gene3D" id="1.10.1660.10">
    <property type="match status" value="1"/>
</dbReference>
<dbReference type="Proteomes" id="UP000605992">
    <property type="component" value="Unassembled WGS sequence"/>
</dbReference>
<dbReference type="GO" id="GO:0020037">
    <property type="term" value="F:heme binding"/>
    <property type="evidence" value="ECO:0007669"/>
    <property type="project" value="InterPro"/>
</dbReference>
<name>A0A8J3V9E7_9ACTN</name>
<dbReference type="EMBL" id="BOOR01000037">
    <property type="protein sequence ID" value="GII56489.1"/>
    <property type="molecule type" value="Genomic_DNA"/>
</dbReference>
<dbReference type="InterPro" id="IPR009061">
    <property type="entry name" value="DNA-bd_dom_put_sf"/>
</dbReference>
<dbReference type="PANTHER" id="PTHR46696">
    <property type="entry name" value="P450, PUTATIVE (EUROFUNG)-RELATED"/>
    <property type="match status" value="1"/>
</dbReference>
<dbReference type="CDD" id="cd00592">
    <property type="entry name" value="HTH_MerR-like"/>
    <property type="match status" value="1"/>
</dbReference>
<dbReference type="SMART" id="SM00422">
    <property type="entry name" value="HTH_MERR"/>
    <property type="match status" value="1"/>
</dbReference>
<evidence type="ECO:0000313" key="9">
    <source>
        <dbReference type="EMBL" id="GII56489.1"/>
    </source>
</evidence>
<evidence type="ECO:0000259" key="8">
    <source>
        <dbReference type="PROSITE" id="PS50937"/>
    </source>
</evidence>
<dbReference type="PRINTS" id="PR00359">
    <property type="entry name" value="BP450"/>
</dbReference>
<dbReference type="InterPro" id="IPR001128">
    <property type="entry name" value="Cyt_P450"/>
</dbReference>
<evidence type="ECO:0000313" key="10">
    <source>
        <dbReference type="Proteomes" id="UP000605992"/>
    </source>
</evidence>
<dbReference type="FunFam" id="1.10.630.10:FF:000018">
    <property type="entry name" value="Cytochrome P450 monooxygenase"/>
    <property type="match status" value="1"/>
</dbReference>
<dbReference type="InterPro" id="IPR036396">
    <property type="entry name" value="Cyt_P450_sf"/>
</dbReference>
<evidence type="ECO:0000256" key="4">
    <source>
        <dbReference type="ARBA" id="ARBA00023002"/>
    </source>
</evidence>
<accession>A0A8J3V9E7</accession>
<dbReference type="GO" id="GO:0003677">
    <property type="term" value="F:DNA binding"/>
    <property type="evidence" value="ECO:0007669"/>
    <property type="project" value="InterPro"/>
</dbReference>
<dbReference type="InterPro" id="IPR000551">
    <property type="entry name" value="MerR-type_HTH_dom"/>
</dbReference>
<proteinExistence type="inferred from homology"/>
<keyword evidence="2 7" id="KW-0349">Heme</keyword>
<sequence length="652" mass="70284">MGMRIGELAALLGVSTRTVRYYHHQGVLPEPSRRANGYREYGMRDAIALARVRRLVDLGLSLEEAGGIIRDDQARDLPEILREIDADLARREQEIQVKRSRLADLLRQAEVGALGPDDTASPELVAFLREVDIASSKSAAWDRDLLVLMDSMAPPPDRERSSARYAALADDPEVAARGQDFYRRLDELAEAKPDDSRITPLATALAEYTAEHMLTGPATDPPEWSVEVVEPYLDELAPAQAEVVRQVIRLIAGGKVPAMTTTTPTLPFDRPDPMEPPPAYALLRDRTPVARVLTPDGQPAWLVTSYDAVAAVLSDRRFGLAPPGSDFPGNDTLFQDGEAHARLRRLVSKAFSPRSLAALRPRIEQLATGHVSAFAGAGPPADLVAELAAPLSITVISELLGVGIDERERFRALADAASAADFVFGAEEDMAAAAQAWDALGGYAAGLVAAKRKEPGDDLLSSLIAVRDTDDGRLSDHELIAMTTTIVSAGYLSATNAISVGTIRLLTEGRLPTLATADSEQADATVAEVLRMQAGLTGEPFPRYAHEDLELAGVPISAGDLVLVRLEAANRDPGHFPEPDRFLPGRESSPPLVFGHGLHYCLGAPLARLEVGAALSALARQLPDLQLREPVDHIEWTRNAVDIGPVALRVTW</sequence>
<keyword evidence="6 7" id="KW-0503">Monooxygenase</keyword>
<dbReference type="Gene3D" id="1.10.630.10">
    <property type="entry name" value="Cytochrome P450"/>
    <property type="match status" value="1"/>
</dbReference>
<dbReference type="SUPFAM" id="SSF48264">
    <property type="entry name" value="Cytochrome P450"/>
    <property type="match status" value="1"/>
</dbReference>
<dbReference type="GO" id="GO:0005506">
    <property type="term" value="F:iron ion binding"/>
    <property type="evidence" value="ECO:0007669"/>
    <property type="project" value="InterPro"/>
</dbReference>
<dbReference type="Pfam" id="PF00067">
    <property type="entry name" value="p450"/>
    <property type="match status" value="1"/>
</dbReference>
<keyword evidence="5 7" id="KW-0408">Iron</keyword>
<feature type="domain" description="HTH merR-type" evidence="8">
    <location>
        <begin position="1"/>
        <end position="71"/>
    </location>
</feature>
<dbReference type="InterPro" id="IPR002397">
    <property type="entry name" value="Cyt_P450_B"/>
</dbReference>
<evidence type="ECO:0000256" key="7">
    <source>
        <dbReference type="RuleBase" id="RU000461"/>
    </source>
</evidence>
<evidence type="ECO:0000256" key="3">
    <source>
        <dbReference type="ARBA" id="ARBA00022723"/>
    </source>
</evidence>
<dbReference type="AlphaFoldDB" id="A0A8J3V9E7"/>
<evidence type="ECO:0000256" key="1">
    <source>
        <dbReference type="ARBA" id="ARBA00010617"/>
    </source>
</evidence>
<dbReference type="GO" id="GO:0016705">
    <property type="term" value="F:oxidoreductase activity, acting on paired donors, with incorporation or reduction of molecular oxygen"/>
    <property type="evidence" value="ECO:0007669"/>
    <property type="project" value="InterPro"/>
</dbReference>
<evidence type="ECO:0000256" key="2">
    <source>
        <dbReference type="ARBA" id="ARBA00022617"/>
    </source>
</evidence>
<dbReference type="PANTHER" id="PTHR46696:SF1">
    <property type="entry name" value="CYTOCHROME P450 YJIB-RELATED"/>
    <property type="match status" value="1"/>
</dbReference>